<evidence type="ECO:0000313" key="2">
    <source>
        <dbReference type="Proteomes" id="UP000499080"/>
    </source>
</evidence>
<comment type="caution">
    <text evidence="1">The sequence shown here is derived from an EMBL/GenBank/DDBJ whole genome shotgun (WGS) entry which is preliminary data.</text>
</comment>
<gene>
    <name evidence="1" type="ORF">AVEN_225863_1</name>
</gene>
<reference evidence="1 2" key="1">
    <citation type="journal article" date="2019" name="Sci. Rep.">
        <title>Orb-weaving spider Araneus ventricosus genome elucidates the spidroin gene catalogue.</title>
        <authorList>
            <person name="Kono N."/>
            <person name="Nakamura H."/>
            <person name="Ohtoshi R."/>
            <person name="Moran D.A.P."/>
            <person name="Shinohara A."/>
            <person name="Yoshida Y."/>
            <person name="Fujiwara M."/>
            <person name="Mori M."/>
            <person name="Tomita M."/>
            <person name="Arakawa K."/>
        </authorList>
    </citation>
    <scope>NUCLEOTIDE SEQUENCE [LARGE SCALE GENOMIC DNA]</scope>
</reference>
<accession>A0A4Y2BAV1</accession>
<organism evidence="1 2">
    <name type="scientific">Araneus ventricosus</name>
    <name type="common">Orbweaver spider</name>
    <name type="synonym">Epeira ventricosa</name>
    <dbReference type="NCBI Taxonomy" id="182803"/>
    <lineage>
        <taxon>Eukaryota</taxon>
        <taxon>Metazoa</taxon>
        <taxon>Ecdysozoa</taxon>
        <taxon>Arthropoda</taxon>
        <taxon>Chelicerata</taxon>
        <taxon>Arachnida</taxon>
        <taxon>Araneae</taxon>
        <taxon>Araneomorphae</taxon>
        <taxon>Entelegynae</taxon>
        <taxon>Araneoidea</taxon>
        <taxon>Araneidae</taxon>
        <taxon>Araneus</taxon>
    </lineage>
</organism>
<sequence length="144" mass="16427">MDTTDDLTLSYRGAPLKPSLFGRIRHESDSPSLCGHLPPTSPHALTFPLSARKWYVVGKDNCPLQRLSPKRSQKLISLQKKPTSSDLPSWLLRKNFYTARDRLDRYKRVNVQQVPYTVHLLWNLVSNLEPSGFDRGLVVILTTV</sequence>
<name>A0A4Y2BAV1_ARAVE</name>
<dbReference type="Proteomes" id="UP000499080">
    <property type="component" value="Unassembled WGS sequence"/>
</dbReference>
<keyword evidence="2" id="KW-1185">Reference proteome</keyword>
<evidence type="ECO:0000313" key="1">
    <source>
        <dbReference type="EMBL" id="GBL89340.1"/>
    </source>
</evidence>
<protein>
    <submittedName>
        <fullName evidence="1">Uncharacterized protein</fullName>
    </submittedName>
</protein>
<dbReference type="EMBL" id="BGPR01000064">
    <property type="protein sequence ID" value="GBL89340.1"/>
    <property type="molecule type" value="Genomic_DNA"/>
</dbReference>
<proteinExistence type="predicted"/>
<dbReference type="AlphaFoldDB" id="A0A4Y2BAV1"/>